<sequence length="626" mass="73091">MLIDLVKKFQIAINENPNIVLDNYKLKNGLYIRFDVTKTFEENVQNVNQNIYVHTNQADEIIEKRDLYEWFKIRDFYSSMLNDDANKLIDLPGKKVHSTNPLTFFMKEELLIGEKKIYTPEQLAISIEEFYLKLQKSSTKFLDAYPIVTKSKELKEKILKEREDFFHRYYPHLMMASNDETLIQRNYEYKHFLIKNIPGIIELFHKLKEQYSFKNYIKIFFDANEDIYRNEYELYILPRIFTVDAYNYANSSSIVGLPSGDMTVNSKKPFLLLKTLKANVPLRIPVDQAIVRKDFYSWLETKGKFKEHVFPSDTIFTSQPSRKAGAYHIRIDKNGSIDFFENVPFFASEKLNGTGIEFKNVINVTEKVDDIFIARADYNVDTREEVQGLINKYFFRGRLQGGFLNSQPEIKSNDFTNNMLTYFLESRQALYDFFNKGTEDSLRGTINKLTFNLIEEQLYRTVEGTHIKQLAEAFNLRLALLKYFRIKGGEEMADCIRNVSNILKEKVKSKDLVVCESDQEFYYLAGQIGYYLLSQSQAKSKTIGMFEPILRAKYAHQVKRRLEDLLITYGHAISMKNTPFKNAFGMVMGYESEGISKGENKDILLAGLLASNMFYEKYEEGVVKGE</sequence>
<protein>
    <submittedName>
        <fullName evidence="1">CRISPR-associated protein Csh1</fullName>
    </submittedName>
</protein>
<dbReference type="Proteomes" id="UP000295285">
    <property type="component" value="Unassembled WGS sequence"/>
</dbReference>
<proteinExistence type="predicted"/>
<gene>
    <name evidence="1" type="ORF">EC910_12564</name>
</gene>
<evidence type="ECO:0000313" key="1">
    <source>
        <dbReference type="EMBL" id="TCW47143.1"/>
    </source>
</evidence>
<evidence type="ECO:0000313" key="2">
    <source>
        <dbReference type="Proteomes" id="UP000295285"/>
    </source>
</evidence>
<reference evidence="1 2" key="1">
    <citation type="submission" date="2019-03" db="EMBL/GenBank/DDBJ databases">
        <title>Above-ground endophytic microbial communities from plants in different locations in the United States.</title>
        <authorList>
            <person name="Frank C."/>
        </authorList>
    </citation>
    <scope>NUCLEOTIDE SEQUENCE [LARGE SCALE GENOMIC DNA]</scope>
    <source>
        <strain evidence="1 2">LP_2_YM</strain>
    </source>
</reference>
<dbReference type="RefSeq" id="WP_131934993.1">
    <property type="nucleotide sequence ID" value="NZ_SMDF01000026.1"/>
</dbReference>
<name>A0A4R4B189_BACTU</name>
<dbReference type="EMBL" id="SMDG01000025">
    <property type="protein sequence ID" value="TCW47143.1"/>
    <property type="molecule type" value="Genomic_DNA"/>
</dbReference>
<dbReference type="AlphaFoldDB" id="A0A4R4B189"/>
<accession>A0A4R4B189</accession>
<organism evidence="1 2">
    <name type="scientific">Bacillus thuringiensis</name>
    <dbReference type="NCBI Taxonomy" id="1428"/>
    <lineage>
        <taxon>Bacteria</taxon>
        <taxon>Bacillati</taxon>
        <taxon>Bacillota</taxon>
        <taxon>Bacilli</taxon>
        <taxon>Bacillales</taxon>
        <taxon>Bacillaceae</taxon>
        <taxon>Bacillus</taxon>
        <taxon>Bacillus cereus group</taxon>
    </lineage>
</organism>
<comment type="caution">
    <text evidence="1">The sequence shown here is derived from an EMBL/GenBank/DDBJ whole genome shotgun (WGS) entry which is preliminary data.</text>
</comment>